<name>N0BHW5_9EURY</name>
<keyword evidence="1" id="KW-0812">Transmembrane</keyword>
<evidence type="ECO:0000313" key="2">
    <source>
        <dbReference type="EMBL" id="AGK61902.1"/>
    </source>
</evidence>
<keyword evidence="3" id="KW-1185">Reference proteome</keyword>
<evidence type="ECO:0000313" key="3">
    <source>
        <dbReference type="Proteomes" id="UP000013307"/>
    </source>
</evidence>
<organism evidence="2 3">
    <name type="scientific">Archaeoglobus sulfaticallidus PM70-1</name>
    <dbReference type="NCBI Taxonomy" id="387631"/>
    <lineage>
        <taxon>Archaea</taxon>
        <taxon>Methanobacteriati</taxon>
        <taxon>Methanobacteriota</taxon>
        <taxon>Archaeoglobi</taxon>
        <taxon>Archaeoglobales</taxon>
        <taxon>Archaeoglobaceae</taxon>
        <taxon>Archaeoglobus</taxon>
    </lineage>
</organism>
<sequence length="104" mass="12103">MLGIIAMLIILTGILLIFFGLISRPPDYEEWRDWDEEMEEIDYRKVDAKKMDTEPRREVKSAGIVMIGPIPIIFGDSRMALYLAILAIFMMFLFLITIRGWFAV</sequence>
<dbReference type="KEGG" id="ast:Asulf_01936"/>
<feature type="transmembrane region" description="Helical" evidence="1">
    <location>
        <begin position="6"/>
        <end position="22"/>
    </location>
</feature>
<dbReference type="NCBIfam" id="TIGR00304">
    <property type="entry name" value="TIGR00304 family membrane protein"/>
    <property type="match status" value="1"/>
</dbReference>
<dbReference type="OrthoDB" id="137740at2157"/>
<dbReference type="eggNOG" id="arCOG11173">
    <property type="taxonomic scope" value="Archaea"/>
</dbReference>
<dbReference type="EMBL" id="CP005290">
    <property type="protein sequence ID" value="AGK61902.1"/>
    <property type="molecule type" value="Genomic_DNA"/>
</dbReference>
<dbReference type="GeneID" id="15393570"/>
<dbReference type="HOGENOM" id="CLU_149108_0_1_2"/>
<reference evidence="2 3" key="1">
    <citation type="journal article" date="2013" name="Genome Announc.">
        <title>Complete Genome Sequence of the Thermophilic and Facultatively Chemolithoautotrophic Sulfate Reducer Archaeoglobus sulfaticallidus Strain PM70-1T.</title>
        <authorList>
            <person name="Stokke R."/>
            <person name="Hocking W.P."/>
            <person name="Steinsbu B.O."/>
            <person name="Steen I.H."/>
        </authorList>
    </citation>
    <scope>NUCLEOTIDE SEQUENCE [LARGE SCALE GENOMIC DNA]</scope>
    <source>
        <strain evidence="2">PM70-1</strain>
    </source>
</reference>
<dbReference type="AlphaFoldDB" id="N0BHW5"/>
<dbReference type="Proteomes" id="UP000013307">
    <property type="component" value="Chromosome"/>
</dbReference>
<keyword evidence="1" id="KW-0472">Membrane</keyword>
<dbReference type="STRING" id="387631.Asulf_01936"/>
<gene>
    <name evidence="2" type="ORF">Asulf_01936</name>
</gene>
<proteinExistence type="predicted"/>
<evidence type="ECO:0000256" key="1">
    <source>
        <dbReference type="SAM" id="Phobius"/>
    </source>
</evidence>
<feature type="transmembrane region" description="Helical" evidence="1">
    <location>
        <begin position="81"/>
        <end position="102"/>
    </location>
</feature>
<dbReference type="Pfam" id="PF01998">
    <property type="entry name" value="DUF131"/>
    <property type="match status" value="1"/>
</dbReference>
<accession>N0BHW5</accession>
<dbReference type="InterPro" id="IPR002849">
    <property type="entry name" value="DUF131"/>
</dbReference>
<dbReference type="RefSeq" id="WP_015591498.1">
    <property type="nucleotide sequence ID" value="NC_021169.1"/>
</dbReference>
<keyword evidence="1" id="KW-1133">Transmembrane helix</keyword>
<protein>
    <submittedName>
        <fullName evidence="2">TIGR00304 family protein</fullName>
    </submittedName>
</protein>